<dbReference type="PANTHER" id="PTHR17204:SF23">
    <property type="entry name" value="U1 SMALL NUCLEAR RIBONUCLEOPROTEIN COMPONENT PRP42"/>
    <property type="match status" value="1"/>
</dbReference>
<dbReference type="Pfam" id="PF23240">
    <property type="entry name" value="HAT_PRP39_N"/>
    <property type="match status" value="1"/>
</dbReference>
<evidence type="ECO:0000313" key="6">
    <source>
        <dbReference type="EMBL" id="KAH3685384.1"/>
    </source>
</evidence>
<dbReference type="GO" id="GO:0071004">
    <property type="term" value="C:U2-type prespliceosome"/>
    <property type="evidence" value="ECO:0007669"/>
    <property type="project" value="TreeGrafter"/>
</dbReference>
<dbReference type="PANTHER" id="PTHR17204">
    <property type="entry name" value="PRE-MRNA PROCESSING PROTEIN PRP39-RELATED"/>
    <property type="match status" value="1"/>
</dbReference>
<keyword evidence="3" id="KW-0677">Repeat</keyword>
<comment type="caution">
    <text evidence="6">The sequence shown here is derived from an EMBL/GenBank/DDBJ whole genome shotgun (WGS) entry which is preliminary data.</text>
</comment>
<reference evidence="6" key="1">
    <citation type="journal article" date="2021" name="Open Biol.">
        <title>Shared evolutionary footprints suggest mitochondrial oxidative damage underlies multiple complex I losses in fungi.</title>
        <authorList>
            <person name="Schikora-Tamarit M.A."/>
            <person name="Marcet-Houben M."/>
            <person name="Nosek J."/>
            <person name="Gabaldon T."/>
        </authorList>
    </citation>
    <scope>NUCLEOTIDE SEQUENCE</scope>
    <source>
        <strain evidence="6">CBS2887</strain>
    </source>
</reference>
<accession>A0A9P8TNN7</accession>
<dbReference type="Gene3D" id="1.25.40.10">
    <property type="entry name" value="Tetratricopeptide repeat domain"/>
    <property type="match status" value="2"/>
</dbReference>
<dbReference type="SMART" id="SM00386">
    <property type="entry name" value="HAT"/>
    <property type="match status" value="4"/>
</dbReference>
<protein>
    <recommendedName>
        <fullName evidence="8">Suppressor of forked domain-containing protein</fullName>
    </recommendedName>
</protein>
<dbReference type="Proteomes" id="UP000774326">
    <property type="component" value="Unassembled WGS sequence"/>
</dbReference>
<dbReference type="Pfam" id="PF23241">
    <property type="entry name" value="HAT_PRP39_C"/>
    <property type="match status" value="1"/>
</dbReference>
<proteinExistence type="predicted"/>
<keyword evidence="2" id="KW-0507">mRNA processing</keyword>
<name>A0A9P8TNN7_WICPI</name>
<dbReference type="GO" id="GO:0000243">
    <property type="term" value="C:commitment complex"/>
    <property type="evidence" value="ECO:0007669"/>
    <property type="project" value="TreeGrafter"/>
</dbReference>
<evidence type="ECO:0000313" key="7">
    <source>
        <dbReference type="Proteomes" id="UP000774326"/>
    </source>
</evidence>
<dbReference type="GO" id="GO:0005685">
    <property type="term" value="C:U1 snRNP"/>
    <property type="evidence" value="ECO:0007669"/>
    <property type="project" value="TreeGrafter"/>
</dbReference>
<evidence type="ECO:0000256" key="2">
    <source>
        <dbReference type="ARBA" id="ARBA00022664"/>
    </source>
</evidence>
<keyword evidence="4" id="KW-0508">mRNA splicing</keyword>
<dbReference type="AlphaFoldDB" id="A0A9P8TNN7"/>
<dbReference type="GO" id="GO:0030627">
    <property type="term" value="F:pre-mRNA 5'-splice site binding"/>
    <property type="evidence" value="ECO:0007669"/>
    <property type="project" value="TreeGrafter"/>
</dbReference>
<dbReference type="SUPFAM" id="SSF48452">
    <property type="entry name" value="TPR-like"/>
    <property type="match status" value="1"/>
</dbReference>
<evidence type="ECO:0000256" key="5">
    <source>
        <dbReference type="ARBA" id="ARBA00023242"/>
    </source>
</evidence>
<keyword evidence="7" id="KW-1185">Reference proteome</keyword>
<keyword evidence="5" id="KW-0539">Nucleus</keyword>
<dbReference type="EMBL" id="JAEUBG010002048">
    <property type="protein sequence ID" value="KAH3685384.1"/>
    <property type="molecule type" value="Genomic_DNA"/>
</dbReference>
<evidence type="ECO:0000256" key="1">
    <source>
        <dbReference type="ARBA" id="ARBA00004123"/>
    </source>
</evidence>
<gene>
    <name evidence="6" type="ORF">WICPIJ_003669</name>
</gene>
<dbReference type="GO" id="GO:0000395">
    <property type="term" value="P:mRNA 5'-splice site recognition"/>
    <property type="evidence" value="ECO:0007669"/>
    <property type="project" value="TreeGrafter"/>
</dbReference>
<reference evidence="6" key="2">
    <citation type="submission" date="2021-01" db="EMBL/GenBank/DDBJ databases">
        <authorList>
            <person name="Schikora-Tamarit M.A."/>
        </authorList>
    </citation>
    <scope>NUCLEOTIDE SEQUENCE</scope>
    <source>
        <strain evidence="6">CBS2887</strain>
    </source>
</reference>
<dbReference type="InterPro" id="IPR003107">
    <property type="entry name" value="HAT"/>
</dbReference>
<dbReference type="InterPro" id="IPR059164">
    <property type="entry name" value="HAT_PRP39_C"/>
</dbReference>
<evidence type="ECO:0000256" key="3">
    <source>
        <dbReference type="ARBA" id="ARBA00022737"/>
    </source>
</evidence>
<evidence type="ECO:0008006" key="8">
    <source>
        <dbReference type="Google" id="ProtNLM"/>
    </source>
</evidence>
<organism evidence="6 7">
    <name type="scientific">Wickerhamomyces pijperi</name>
    <name type="common">Yeast</name>
    <name type="synonym">Pichia pijperi</name>
    <dbReference type="NCBI Taxonomy" id="599730"/>
    <lineage>
        <taxon>Eukaryota</taxon>
        <taxon>Fungi</taxon>
        <taxon>Dikarya</taxon>
        <taxon>Ascomycota</taxon>
        <taxon>Saccharomycotina</taxon>
        <taxon>Saccharomycetes</taxon>
        <taxon>Phaffomycetales</taxon>
        <taxon>Wickerhamomycetaceae</taxon>
        <taxon>Wickerhamomyces</taxon>
    </lineage>
</organism>
<evidence type="ECO:0000256" key="4">
    <source>
        <dbReference type="ARBA" id="ARBA00023187"/>
    </source>
</evidence>
<sequence>MSTTIDPTWTELSAKLQTNPSDFTTWESLLDHSTKNLSKITPEETLTRFRICYDSALSRYPNLEQYWINYASWEYKLGYTERCLDIYNRALTIIPSSLKIWCEYLEFLSYKAGYSYETVLKKYQEAEVLIGDHYHSFGFWKGYLKFEKLYQGKSIYYYNLLKKCLDLPLYHYAEFFSMWFKEIDSMTKDTAPMIIKKEELPKKFKITEAQLSAKGVTDSMIADLKVKLKKIYTDVYITTQFKSHELFKYENQIKLEYFVPNVYKSYQELTNWDQYLTFISKNPSNANSSAKATQRSVNLFERALISLASYPQFWIQYAEYHLSQGNTLDAKNILYRSLQYLNEGNNLPVYNLIIDLELSLNEYGKVYELIRSLLEYREVVSLELYLRFIEVQYLFMINDKEGKNSDNSKGQFKRYIVDLFDSGSISLNFQTSILVHLFEYFKDESINNLSFLTELNKDDKFNACIEYHMIRLKLSLHSNGKNKNKISELNKLYFDIYSNFQNDEEARDKLDHWFEMYLSYQQHDESGDERTEDSLGRLFEIDCLRTFNDF</sequence>
<comment type="subcellular location">
    <subcellularLocation>
        <location evidence="1">Nucleus</location>
    </subcellularLocation>
</comment>
<dbReference type="OrthoDB" id="10265668at2759"/>
<dbReference type="InterPro" id="IPR011990">
    <property type="entry name" value="TPR-like_helical_dom_sf"/>
</dbReference>